<organism evidence="2 3">
    <name type="scientific">Daphnia magna</name>
    <dbReference type="NCBI Taxonomy" id="35525"/>
    <lineage>
        <taxon>Eukaryota</taxon>
        <taxon>Metazoa</taxon>
        <taxon>Ecdysozoa</taxon>
        <taxon>Arthropoda</taxon>
        <taxon>Crustacea</taxon>
        <taxon>Branchiopoda</taxon>
        <taxon>Diplostraca</taxon>
        <taxon>Cladocera</taxon>
        <taxon>Anomopoda</taxon>
        <taxon>Daphniidae</taxon>
        <taxon>Daphnia</taxon>
    </lineage>
</organism>
<name>A0ABR0A3Q6_9CRUS</name>
<sequence>MKWILCFVVAFVTVEHALCFHRLVFVKGAAGSFFSTSFTSTSDQRFYTSRALTGGDYSDSLLIHSSHLDA</sequence>
<evidence type="ECO:0000256" key="1">
    <source>
        <dbReference type="SAM" id="SignalP"/>
    </source>
</evidence>
<proteinExistence type="predicted"/>
<evidence type="ECO:0000313" key="3">
    <source>
        <dbReference type="Proteomes" id="UP001234178"/>
    </source>
</evidence>
<accession>A0ABR0A3Q6</accession>
<gene>
    <name evidence="2" type="ORF">OUZ56_001782</name>
</gene>
<protein>
    <recommendedName>
        <fullName evidence="4">Secreted protein</fullName>
    </recommendedName>
</protein>
<comment type="caution">
    <text evidence="2">The sequence shown here is derived from an EMBL/GenBank/DDBJ whole genome shotgun (WGS) entry which is preliminary data.</text>
</comment>
<feature type="signal peptide" evidence="1">
    <location>
        <begin position="1"/>
        <end position="19"/>
    </location>
</feature>
<dbReference type="EMBL" id="JAOYFB010000036">
    <property type="protein sequence ID" value="KAK4019775.1"/>
    <property type="molecule type" value="Genomic_DNA"/>
</dbReference>
<keyword evidence="3" id="KW-1185">Reference proteome</keyword>
<evidence type="ECO:0000313" key="2">
    <source>
        <dbReference type="EMBL" id="KAK4019775.1"/>
    </source>
</evidence>
<evidence type="ECO:0008006" key="4">
    <source>
        <dbReference type="Google" id="ProtNLM"/>
    </source>
</evidence>
<keyword evidence="1" id="KW-0732">Signal</keyword>
<dbReference type="Proteomes" id="UP001234178">
    <property type="component" value="Unassembled WGS sequence"/>
</dbReference>
<feature type="chain" id="PRO_5046772554" description="Secreted protein" evidence="1">
    <location>
        <begin position="20"/>
        <end position="70"/>
    </location>
</feature>
<reference evidence="2 3" key="1">
    <citation type="journal article" date="2023" name="Nucleic Acids Res.">
        <title>The hologenome of Daphnia magna reveals possible DNA methylation and microbiome-mediated evolution of the host genome.</title>
        <authorList>
            <person name="Chaturvedi A."/>
            <person name="Li X."/>
            <person name="Dhandapani V."/>
            <person name="Marshall H."/>
            <person name="Kissane S."/>
            <person name="Cuenca-Cambronero M."/>
            <person name="Asole G."/>
            <person name="Calvet F."/>
            <person name="Ruiz-Romero M."/>
            <person name="Marangio P."/>
            <person name="Guigo R."/>
            <person name="Rago D."/>
            <person name="Mirbahai L."/>
            <person name="Eastwood N."/>
            <person name="Colbourne J.K."/>
            <person name="Zhou J."/>
            <person name="Mallon E."/>
            <person name="Orsini L."/>
        </authorList>
    </citation>
    <scope>NUCLEOTIDE SEQUENCE [LARGE SCALE GENOMIC DNA]</scope>
    <source>
        <strain evidence="2">LRV0_1</strain>
    </source>
</reference>